<accession>A0A1G1W1T6</accession>
<feature type="transmembrane region" description="Helical" evidence="1">
    <location>
        <begin position="15"/>
        <end position="38"/>
    </location>
</feature>
<sequence>MPELKSSIDVSWSKVIWTVLIILLVAGVIGGFLFWYFLIREPVSPTTTTKQATTSANPATPSTQKDVIADWKNYTSGSIGFQIKYPVEAKIEAGSEVAKNRMGPLGVEAVQFDIWGPKQGPNTQLSDAMRVVIATVENPNQLNLRDFADQNSMAAVQDPTWESRLSFKKSTIDNKESYEADMKGVMGEYTLLYLSSKNSDQMIKIYITCVGDRAAEYKNISDLMLSTFKFL</sequence>
<evidence type="ECO:0000313" key="2">
    <source>
        <dbReference type="EMBL" id="OGY21639.1"/>
    </source>
</evidence>
<dbReference type="STRING" id="1802591.A2113_03705"/>
<comment type="caution">
    <text evidence="2">The sequence shown here is derived from an EMBL/GenBank/DDBJ whole genome shotgun (WGS) entry which is preliminary data.</text>
</comment>
<proteinExistence type="predicted"/>
<keyword evidence="1" id="KW-0472">Membrane</keyword>
<evidence type="ECO:0000313" key="3">
    <source>
        <dbReference type="Proteomes" id="UP000176299"/>
    </source>
</evidence>
<reference evidence="2 3" key="1">
    <citation type="journal article" date="2016" name="Nat. Commun.">
        <title>Thousands of microbial genomes shed light on interconnected biogeochemical processes in an aquifer system.</title>
        <authorList>
            <person name="Anantharaman K."/>
            <person name="Brown C.T."/>
            <person name="Hug L.A."/>
            <person name="Sharon I."/>
            <person name="Castelle C.J."/>
            <person name="Probst A.J."/>
            <person name="Thomas B.C."/>
            <person name="Singh A."/>
            <person name="Wilkins M.J."/>
            <person name="Karaoz U."/>
            <person name="Brodie E.L."/>
            <person name="Williams K.H."/>
            <person name="Hubbard S.S."/>
            <person name="Banfield J.F."/>
        </authorList>
    </citation>
    <scope>NUCLEOTIDE SEQUENCE [LARGE SCALE GENOMIC DNA]</scope>
</reference>
<evidence type="ECO:0008006" key="4">
    <source>
        <dbReference type="Google" id="ProtNLM"/>
    </source>
</evidence>
<dbReference type="EMBL" id="MHCN01000011">
    <property type="protein sequence ID" value="OGY21639.1"/>
    <property type="molecule type" value="Genomic_DNA"/>
</dbReference>
<evidence type="ECO:0000256" key="1">
    <source>
        <dbReference type="SAM" id="Phobius"/>
    </source>
</evidence>
<keyword evidence="1" id="KW-0812">Transmembrane</keyword>
<name>A0A1G1W1T6_9BACT</name>
<protein>
    <recommendedName>
        <fullName evidence="4">PsbP C-terminal domain-containing protein</fullName>
    </recommendedName>
</protein>
<dbReference type="AlphaFoldDB" id="A0A1G1W1T6"/>
<gene>
    <name evidence="2" type="ORF">A2113_03705</name>
</gene>
<dbReference type="Proteomes" id="UP000176299">
    <property type="component" value="Unassembled WGS sequence"/>
</dbReference>
<organism evidence="2 3">
    <name type="scientific">Candidatus Woykebacteria bacterium GWA1_44_8</name>
    <dbReference type="NCBI Taxonomy" id="1802591"/>
    <lineage>
        <taxon>Bacteria</taxon>
        <taxon>Candidatus Woykeibacteriota</taxon>
    </lineage>
</organism>
<keyword evidence="1" id="KW-1133">Transmembrane helix</keyword>